<feature type="transmembrane region" description="Helical" evidence="1">
    <location>
        <begin position="176"/>
        <end position="197"/>
    </location>
</feature>
<comment type="caution">
    <text evidence="2">The sequence shown here is derived from an EMBL/GenBank/DDBJ whole genome shotgun (WGS) entry which is preliminary data.</text>
</comment>
<dbReference type="RefSeq" id="WP_158033489.1">
    <property type="nucleotide sequence ID" value="NZ_ML708615.1"/>
</dbReference>
<organism evidence="2 3">
    <name type="scientific">Kocuria coralli</name>
    <dbReference type="NCBI Taxonomy" id="1461025"/>
    <lineage>
        <taxon>Bacteria</taxon>
        <taxon>Bacillati</taxon>
        <taxon>Actinomycetota</taxon>
        <taxon>Actinomycetes</taxon>
        <taxon>Micrococcales</taxon>
        <taxon>Micrococcaceae</taxon>
        <taxon>Kocuria</taxon>
    </lineage>
</organism>
<evidence type="ECO:0000256" key="1">
    <source>
        <dbReference type="SAM" id="Phobius"/>
    </source>
</evidence>
<sequence>MNYPMRSFRLYMSHRTYAIYVAPVMFLAVLALTVIAGLITGMVTGLPLPPEAATTFSGMGMLVSVLIGFFISSSALAVNRTFATVLAFGGTRRDFWMGSAMGFGVTALIAAVFATALLGIEELTNGWFIGVPVFGTPLLGNGDYLITFVAVLAYSLAALFTGAAFGTIFRAFGATAVTMAIIGAVLIVAGIVAVLVWQREFTIQAAIDLGHWLPSVLAAAFALVCLLVSYVTNKKATV</sequence>
<feature type="transmembrane region" description="Helical" evidence="1">
    <location>
        <begin position="56"/>
        <end position="78"/>
    </location>
</feature>
<name>A0A5J5L099_9MICC</name>
<dbReference type="EMBL" id="SZWF01000006">
    <property type="protein sequence ID" value="KAA9394466.1"/>
    <property type="molecule type" value="Genomic_DNA"/>
</dbReference>
<feature type="transmembrane region" description="Helical" evidence="1">
    <location>
        <begin position="209"/>
        <end position="231"/>
    </location>
</feature>
<evidence type="ECO:0000313" key="2">
    <source>
        <dbReference type="EMBL" id="KAA9394466.1"/>
    </source>
</evidence>
<dbReference type="AlphaFoldDB" id="A0A5J5L099"/>
<accession>A0A5J5L099</accession>
<keyword evidence="1" id="KW-1133">Transmembrane helix</keyword>
<keyword evidence="3" id="KW-1185">Reference proteome</keyword>
<dbReference type="OrthoDB" id="3724330at2"/>
<evidence type="ECO:0000313" key="3">
    <source>
        <dbReference type="Proteomes" id="UP000325957"/>
    </source>
</evidence>
<gene>
    <name evidence="2" type="ORF">FCK90_06485</name>
</gene>
<reference evidence="2 3" key="1">
    <citation type="submission" date="2019-05" db="EMBL/GenBank/DDBJ databases">
        <title>Kocuria coralli sp. nov., a novel actinobacterium isolated from coral reef seawater.</title>
        <authorList>
            <person name="Li J."/>
        </authorList>
    </citation>
    <scope>NUCLEOTIDE SEQUENCE [LARGE SCALE GENOMIC DNA]</scope>
    <source>
        <strain evidence="2 3">SCSIO 13007</strain>
    </source>
</reference>
<proteinExistence type="predicted"/>
<feature type="transmembrane region" description="Helical" evidence="1">
    <location>
        <begin position="99"/>
        <end position="120"/>
    </location>
</feature>
<feature type="transmembrane region" description="Helical" evidence="1">
    <location>
        <begin position="20"/>
        <end position="44"/>
    </location>
</feature>
<keyword evidence="1" id="KW-0812">Transmembrane</keyword>
<protein>
    <submittedName>
        <fullName evidence="2">Uncharacterized protein</fullName>
    </submittedName>
</protein>
<dbReference type="Proteomes" id="UP000325957">
    <property type="component" value="Unassembled WGS sequence"/>
</dbReference>
<keyword evidence="1" id="KW-0472">Membrane</keyword>
<feature type="transmembrane region" description="Helical" evidence="1">
    <location>
        <begin position="144"/>
        <end position="169"/>
    </location>
</feature>